<comment type="similarity">
    <text evidence="1">Belongs to the YciI family.</text>
</comment>
<dbReference type="EMBL" id="CP021425">
    <property type="protein sequence ID" value="ARU59305.1"/>
    <property type="molecule type" value="Genomic_DNA"/>
</dbReference>
<sequence>MKVMVIVKATTSSEAGQMPSEALLTAMGQFNEELVKAGIMQSGDGLKPSSEGVRIRFKGKDRIITEGPFTETNELVAGYWVWNVESMEEAIEWVKKCPNPMEEESDIEIRTFYEMDDFAEADPSGKIREQEAGLRSQIAMKQATINNYLFFPGDTEDALQYYQRHLGATIDLLMRFSDSPEPIPEGMVPEGYENKVMHCEFTIGDCKIMASDGCGGEVRTANRGFSLALTIPCEDEARRVFNALADGGEIQMPLDKTFWSPLFGQVKDKFGIAWMVMLPSPEEL</sequence>
<dbReference type="InterPro" id="IPR028973">
    <property type="entry name" value="PhnB-like"/>
</dbReference>
<name>A0A1Y0IIF9_9GAMM</name>
<dbReference type="OrthoDB" id="9795306at2"/>
<evidence type="ECO:0000259" key="2">
    <source>
        <dbReference type="Pfam" id="PF03795"/>
    </source>
</evidence>
<dbReference type="PANTHER" id="PTHR35174:SF4">
    <property type="entry name" value="BLL7163 PROTEIN"/>
    <property type="match status" value="1"/>
</dbReference>
<feature type="domain" description="YCII-related" evidence="2">
    <location>
        <begin position="1"/>
        <end position="102"/>
    </location>
</feature>
<proteinExistence type="inferred from homology"/>
<accession>A0A1Y0IIF9</accession>
<dbReference type="Pfam" id="PF06983">
    <property type="entry name" value="3-dmu-9_3-mt"/>
    <property type="match status" value="1"/>
</dbReference>
<dbReference type="KEGG" id="ome:OLMES_5325"/>
<dbReference type="Gene3D" id="3.30.70.1060">
    <property type="entry name" value="Dimeric alpha+beta barrel"/>
    <property type="match status" value="1"/>
</dbReference>
<protein>
    <submittedName>
        <fullName evidence="4">DGPF domain family</fullName>
    </submittedName>
</protein>
<evidence type="ECO:0000256" key="1">
    <source>
        <dbReference type="ARBA" id="ARBA00007689"/>
    </source>
</evidence>
<dbReference type="Proteomes" id="UP000196027">
    <property type="component" value="Chromosome"/>
</dbReference>
<organism evidence="4 5">
    <name type="scientific">Oleiphilus messinensis</name>
    <dbReference type="NCBI Taxonomy" id="141451"/>
    <lineage>
        <taxon>Bacteria</taxon>
        <taxon>Pseudomonadati</taxon>
        <taxon>Pseudomonadota</taxon>
        <taxon>Gammaproteobacteria</taxon>
        <taxon>Oceanospirillales</taxon>
        <taxon>Oleiphilaceae</taxon>
        <taxon>Oleiphilus</taxon>
    </lineage>
</organism>
<dbReference type="RefSeq" id="WP_087463994.1">
    <property type="nucleotide sequence ID" value="NZ_CP021425.1"/>
</dbReference>
<feature type="domain" description="PhnB-like" evidence="3">
    <location>
        <begin position="145"/>
        <end position="276"/>
    </location>
</feature>
<dbReference type="SUPFAM" id="SSF54909">
    <property type="entry name" value="Dimeric alpha+beta barrel"/>
    <property type="match status" value="1"/>
</dbReference>
<keyword evidence="5" id="KW-1185">Reference proteome</keyword>
<dbReference type="PANTHER" id="PTHR35174">
    <property type="entry name" value="BLL7171 PROTEIN-RELATED"/>
    <property type="match status" value="1"/>
</dbReference>
<dbReference type="AlphaFoldDB" id="A0A1Y0IIF9"/>
<evidence type="ECO:0000313" key="4">
    <source>
        <dbReference type="EMBL" id="ARU59305.1"/>
    </source>
</evidence>
<evidence type="ECO:0000259" key="3">
    <source>
        <dbReference type="Pfam" id="PF06983"/>
    </source>
</evidence>
<dbReference type="SUPFAM" id="SSF54593">
    <property type="entry name" value="Glyoxalase/Bleomycin resistance protein/Dihydroxybiphenyl dioxygenase"/>
    <property type="match status" value="1"/>
</dbReference>
<dbReference type="InterPro" id="IPR005545">
    <property type="entry name" value="YCII"/>
</dbReference>
<reference evidence="4 5" key="1">
    <citation type="submission" date="2017-05" db="EMBL/GenBank/DDBJ databases">
        <title>Genomic insights into alkan degradation activity of Oleiphilus messinensis.</title>
        <authorList>
            <person name="Kozyavkin S.A."/>
            <person name="Slesarev A.I."/>
            <person name="Golyshin P.N."/>
            <person name="Korzhenkov A."/>
            <person name="Golyshina O.N."/>
            <person name="Toshchakov S.V."/>
        </authorList>
    </citation>
    <scope>NUCLEOTIDE SEQUENCE [LARGE SCALE GENOMIC DNA]</scope>
    <source>
        <strain evidence="4 5">ME102</strain>
    </source>
</reference>
<dbReference type="Gene3D" id="3.10.180.10">
    <property type="entry name" value="2,3-Dihydroxybiphenyl 1,2-Dioxygenase, domain 1"/>
    <property type="match status" value="1"/>
</dbReference>
<dbReference type="Pfam" id="PF03795">
    <property type="entry name" value="YCII"/>
    <property type="match status" value="1"/>
</dbReference>
<dbReference type="InterPro" id="IPR029068">
    <property type="entry name" value="Glyas_Bleomycin-R_OHBP_Dase"/>
</dbReference>
<dbReference type="CDD" id="cd06588">
    <property type="entry name" value="PhnB_like"/>
    <property type="match status" value="1"/>
</dbReference>
<evidence type="ECO:0000313" key="5">
    <source>
        <dbReference type="Proteomes" id="UP000196027"/>
    </source>
</evidence>
<dbReference type="InterPro" id="IPR011008">
    <property type="entry name" value="Dimeric_a/b-barrel"/>
</dbReference>
<gene>
    <name evidence="4" type="ORF">OLMES_5325</name>
</gene>